<dbReference type="GO" id="GO:0006886">
    <property type="term" value="P:intracellular protein transport"/>
    <property type="evidence" value="ECO:0007669"/>
    <property type="project" value="InterPro"/>
</dbReference>
<proteinExistence type="predicted"/>
<accession>A0A367ZUF8</accession>
<evidence type="ECO:0000313" key="4">
    <source>
        <dbReference type="Proteomes" id="UP000252355"/>
    </source>
</evidence>
<name>A0A367ZUF8_9BACT</name>
<keyword evidence="1" id="KW-0732">Signal</keyword>
<comment type="caution">
    <text evidence="3">The sequence shown here is derived from an EMBL/GenBank/DDBJ whole genome shotgun (WGS) entry which is preliminary data.</text>
</comment>
<evidence type="ECO:0000256" key="1">
    <source>
        <dbReference type="SAM" id="SignalP"/>
    </source>
</evidence>
<feature type="chain" id="PRO_5016977476" description="Importin N-terminal domain-containing protein" evidence="1">
    <location>
        <begin position="20"/>
        <end position="275"/>
    </location>
</feature>
<dbReference type="GO" id="GO:0031267">
    <property type="term" value="F:small GTPase binding"/>
    <property type="evidence" value="ECO:0007669"/>
    <property type="project" value="InterPro"/>
</dbReference>
<reference evidence="3 4" key="1">
    <citation type="submission" date="2018-05" db="EMBL/GenBank/DDBJ databases">
        <title>A metagenomic window into the 2 km-deep terrestrial subsurface aquifer revealed taxonomically and functionally diverse microbial community comprising novel uncultured bacterial lineages.</title>
        <authorList>
            <person name="Kadnikov V.V."/>
            <person name="Mardanov A.V."/>
            <person name="Beletsky A.V."/>
            <person name="Banks D."/>
            <person name="Pimenov N.V."/>
            <person name="Frank Y.A."/>
            <person name="Karnachuk O.V."/>
            <person name="Ravin N.V."/>
        </authorList>
    </citation>
    <scope>NUCLEOTIDE SEQUENCE [LARGE SCALE GENOMIC DNA]</scope>
    <source>
        <strain evidence="3">BY5</strain>
    </source>
</reference>
<dbReference type="EMBL" id="QOQW01000001">
    <property type="protein sequence ID" value="RCK81784.1"/>
    <property type="molecule type" value="Genomic_DNA"/>
</dbReference>
<organism evidence="3 4">
    <name type="scientific">Candidatus Ozemobacter sibiricus</name>
    <dbReference type="NCBI Taxonomy" id="2268124"/>
    <lineage>
        <taxon>Bacteria</taxon>
        <taxon>Candidatus Ozemobacteria</taxon>
        <taxon>Candidatus Ozemobacterales</taxon>
        <taxon>Candidatus Ozemobacteraceae</taxon>
        <taxon>Candidatus Ozemobacter</taxon>
    </lineage>
</organism>
<dbReference type="PROSITE" id="PS50166">
    <property type="entry name" value="IMPORTIN_B_NT"/>
    <property type="match status" value="1"/>
</dbReference>
<protein>
    <recommendedName>
        <fullName evidence="2">Importin N-terminal domain-containing protein</fullName>
    </recommendedName>
</protein>
<evidence type="ECO:0000259" key="2">
    <source>
        <dbReference type="PROSITE" id="PS50166"/>
    </source>
</evidence>
<feature type="signal peptide" evidence="1">
    <location>
        <begin position="1"/>
        <end position="19"/>
    </location>
</feature>
<sequence length="275" mass="31606">MARRLMFVLVILLVTPAWATASFWYPIDGPEARRVLVPGSPPLTVGQQNAFLNCLEFGLAIALTQREQEAARAALMEEYLAHRGDLLAALEEIRKIWQQVEAAKPQDRGVLRQIIRDSLLEETQKFPNLAMARVVRRILQDGNEAVLEGPPRIDRRMLAAFFELVEMALRLRDQRVIVWDEPTRRAMEAKILQRIPTLSPEGRMWLVNADFHRALIARNWQNVPPDEKETIRRFLVETFAPGAELGERAVDLERIPLPPPTIFPLPTDLPWEFRK</sequence>
<dbReference type="Proteomes" id="UP000252355">
    <property type="component" value="Unassembled WGS sequence"/>
</dbReference>
<evidence type="ECO:0000313" key="3">
    <source>
        <dbReference type="EMBL" id="RCK81784.1"/>
    </source>
</evidence>
<gene>
    <name evidence="3" type="ORF">OZSIB_0918</name>
</gene>
<dbReference type="InterPro" id="IPR001494">
    <property type="entry name" value="Importin-beta_N"/>
</dbReference>
<feature type="domain" description="Importin N-terminal" evidence="2">
    <location>
        <begin position="213"/>
        <end position="241"/>
    </location>
</feature>
<dbReference type="AlphaFoldDB" id="A0A367ZUF8"/>